<dbReference type="EMBL" id="JBHIRY010000006">
    <property type="protein sequence ID" value="MFB5760475.1"/>
    <property type="molecule type" value="Genomic_DNA"/>
</dbReference>
<accession>A0ABV5BZC8</accession>
<organism evidence="1 2">
    <name type="scientific">Paenibacillus medicaginis</name>
    <dbReference type="NCBI Taxonomy" id="1470560"/>
    <lineage>
        <taxon>Bacteria</taxon>
        <taxon>Bacillati</taxon>
        <taxon>Bacillota</taxon>
        <taxon>Bacilli</taxon>
        <taxon>Bacillales</taxon>
        <taxon>Paenibacillaceae</taxon>
        <taxon>Paenibacillus</taxon>
    </lineage>
</organism>
<evidence type="ECO:0000313" key="1">
    <source>
        <dbReference type="EMBL" id="MFB5760475.1"/>
    </source>
</evidence>
<gene>
    <name evidence="1" type="ORF">ACE5LO_08715</name>
</gene>
<proteinExistence type="predicted"/>
<dbReference type="InterPro" id="IPR053916">
    <property type="entry name" value="DUF6978"/>
</dbReference>
<reference evidence="1 2" key="1">
    <citation type="submission" date="2024-09" db="EMBL/GenBank/DDBJ databases">
        <title>Paenibacillus zeirhizospherea sp. nov., isolated from surface of the maize (Zea mays) roots in a horticulture field, Hungary.</title>
        <authorList>
            <person name="Marton D."/>
            <person name="Farkas M."/>
            <person name="Bedics A."/>
            <person name="Toth E."/>
            <person name="Tancsics A."/>
            <person name="Boka K."/>
            <person name="Marati G."/>
            <person name="Kriszt B."/>
            <person name="Cserhati M."/>
        </authorList>
    </citation>
    <scope>NUCLEOTIDE SEQUENCE [LARGE SCALE GENOMIC DNA]</scope>
    <source>
        <strain evidence="1 2">JCM 18446</strain>
    </source>
</reference>
<dbReference type="Proteomes" id="UP001580430">
    <property type="component" value="Unassembled WGS sequence"/>
</dbReference>
<dbReference type="Pfam" id="PF22398">
    <property type="entry name" value="DUF6978"/>
    <property type="match status" value="1"/>
</dbReference>
<protein>
    <submittedName>
        <fullName evidence="1">Uncharacterized protein</fullName>
    </submittedName>
</protein>
<comment type="caution">
    <text evidence="1">The sequence shown here is derived from an EMBL/GenBank/DDBJ whole genome shotgun (WGS) entry which is preliminary data.</text>
</comment>
<keyword evidence="2" id="KW-1185">Reference proteome</keyword>
<dbReference type="RefSeq" id="WP_375519632.1">
    <property type="nucleotide sequence ID" value="NZ_JBHIRY010000006.1"/>
</dbReference>
<name>A0ABV5BZC8_9BACL</name>
<sequence length="146" mass="16744">MLSQKEADELIELIKYLQQYNSVAIPSLGEKTQLIANSVEGEFIVDIRRGRIDVFQATFQTRYKKNIPLIRLDLEGPEHQNPDGMIIPCPHLHIYREGFDLKWAFPVETEADSNFPDLGNLVQVLIDYLKYNNITSVPTNIIDSIL</sequence>
<evidence type="ECO:0000313" key="2">
    <source>
        <dbReference type="Proteomes" id="UP001580430"/>
    </source>
</evidence>